<evidence type="ECO:0000256" key="2">
    <source>
        <dbReference type="ARBA" id="ARBA00022527"/>
    </source>
</evidence>
<keyword evidence="7" id="KW-0677">Repeat</keyword>
<evidence type="ECO:0000256" key="8">
    <source>
        <dbReference type="ARBA" id="ARBA00022741"/>
    </source>
</evidence>
<evidence type="ECO:0000313" key="19">
    <source>
        <dbReference type="Proteomes" id="UP000283530"/>
    </source>
</evidence>
<comment type="caution">
    <text evidence="18">The sequence shown here is derived from an EMBL/GenBank/DDBJ whole genome shotgun (WGS) entry which is preliminary data.</text>
</comment>
<evidence type="ECO:0000313" key="18">
    <source>
        <dbReference type="EMBL" id="RWR90856.1"/>
    </source>
</evidence>
<keyword evidence="11 14" id="KW-1133">Transmembrane helix</keyword>
<keyword evidence="10" id="KW-0067">ATP-binding</keyword>
<dbReference type="EMBL" id="QPKB01000008">
    <property type="protein sequence ID" value="RWR90856.1"/>
    <property type="molecule type" value="Genomic_DNA"/>
</dbReference>
<dbReference type="OrthoDB" id="4062651at2759"/>
<dbReference type="STRING" id="337451.A0A3S3QWL4"/>
<name>A0A3S3QWL4_9MAGN</name>
<feature type="domain" description="Protein kinase" evidence="16">
    <location>
        <begin position="342"/>
        <end position="509"/>
    </location>
</feature>
<dbReference type="PROSITE" id="PS50011">
    <property type="entry name" value="PROTEIN_KINASE_DOM"/>
    <property type="match status" value="1"/>
</dbReference>
<sequence length="509" mass="57126">MCLPFLPCFSSLFLLLVLIFHIPTSNGEPARVECNNTYNGITAANYTNNSIFQTNLKILLPYLSSNVSLTKGFYNTSIGEGSDKVYGLVLCRGDVPPDTCRNCTNFASDDLLGRCQSRSSIIWYDLCQVQYSDTNFFDFSATIWWFWVWSEINMTDSEVEPFKTARVQLMRDLANKAAYEPWRGMFATGELNYSSTNNVYGLMQCKPVISAEACHKCLEDAIGYIPTCCDSRIGGRVVTEVCNLRFEDRNFFGESLVGGPAPSPTLPPSSPGTKKKSSRVIVFLIPAIAVAIILFIIAVVLLRKKKIYSQMRKTDTSIMDLKGSDIFFQIDLEMIRVATDDFSDENKLGEGGFGPVYKGILPADGREIAVKRLSKNSGQGAEEFKNEIALVAKLQHKNLVRLYGCCVEEQEKLLIYEYIPNRSLDNFLFDQEKRPSLIWEHRFKIIGGIARGLLYLHEDSRLRIIHRDLKASNILLDADMTPKISDFGMAKIFGGDETRGNTCRIAGTL</sequence>
<evidence type="ECO:0000256" key="6">
    <source>
        <dbReference type="ARBA" id="ARBA00022729"/>
    </source>
</evidence>
<dbReference type="InterPro" id="IPR038408">
    <property type="entry name" value="GNK2_sf"/>
</dbReference>
<keyword evidence="8" id="KW-0547">Nucleotide-binding</keyword>
<keyword evidence="9 18" id="KW-0418">Kinase</keyword>
<comment type="subcellular location">
    <subcellularLocation>
        <location evidence="1">Membrane</location>
        <topology evidence="1">Single-pass membrane protein</topology>
    </subcellularLocation>
</comment>
<dbReference type="InterPro" id="IPR008271">
    <property type="entry name" value="Ser/Thr_kinase_AS"/>
</dbReference>
<evidence type="ECO:0000259" key="16">
    <source>
        <dbReference type="PROSITE" id="PS50011"/>
    </source>
</evidence>
<feature type="chain" id="PRO_5018569130" evidence="15">
    <location>
        <begin position="28"/>
        <end position="509"/>
    </location>
</feature>
<evidence type="ECO:0000256" key="13">
    <source>
        <dbReference type="ARBA" id="ARBA00023180"/>
    </source>
</evidence>
<dbReference type="PROSITE" id="PS51473">
    <property type="entry name" value="GNK2"/>
    <property type="match status" value="2"/>
</dbReference>
<evidence type="ECO:0000256" key="7">
    <source>
        <dbReference type="ARBA" id="ARBA00022737"/>
    </source>
</evidence>
<feature type="domain" description="Gnk2-homologous" evidence="17">
    <location>
        <begin position="34"/>
        <end position="136"/>
    </location>
</feature>
<dbReference type="PANTHER" id="PTHR27002:SF1095">
    <property type="entry name" value="G-TYPE LECTIN S-RECEPTOR-LIKE SERINE_THREONINE-PROTEIN KINASE RKS1"/>
    <property type="match status" value="1"/>
</dbReference>
<dbReference type="PROSITE" id="PS00108">
    <property type="entry name" value="PROTEIN_KINASE_ST"/>
    <property type="match status" value="1"/>
</dbReference>
<feature type="domain" description="Gnk2-homologous" evidence="17">
    <location>
        <begin position="142"/>
        <end position="251"/>
    </location>
</feature>
<dbReference type="FunFam" id="3.30.430.20:FF:000003">
    <property type="entry name" value="Cysteine-rich RLK (RECEPTOR-like protein kinase) 10"/>
    <property type="match status" value="1"/>
</dbReference>
<dbReference type="Gene3D" id="3.30.430.20">
    <property type="entry name" value="Gnk2 domain, C-X8-C-X2-C motif"/>
    <property type="match status" value="2"/>
</dbReference>
<feature type="signal peptide" evidence="15">
    <location>
        <begin position="1"/>
        <end position="27"/>
    </location>
</feature>
<evidence type="ECO:0000256" key="1">
    <source>
        <dbReference type="ARBA" id="ARBA00004167"/>
    </source>
</evidence>
<dbReference type="Proteomes" id="UP000283530">
    <property type="component" value="Unassembled WGS sequence"/>
</dbReference>
<evidence type="ECO:0000256" key="12">
    <source>
        <dbReference type="ARBA" id="ARBA00023136"/>
    </source>
</evidence>
<keyword evidence="12 14" id="KW-0472">Membrane</keyword>
<dbReference type="Pfam" id="PF01657">
    <property type="entry name" value="Stress-antifung"/>
    <property type="match status" value="2"/>
</dbReference>
<dbReference type="FunFam" id="3.30.430.20:FF:000002">
    <property type="entry name" value="Cysteine-rich receptor-like protein kinase 10"/>
    <property type="match status" value="1"/>
</dbReference>
<evidence type="ECO:0000259" key="17">
    <source>
        <dbReference type="PROSITE" id="PS51473"/>
    </source>
</evidence>
<feature type="transmembrane region" description="Helical" evidence="14">
    <location>
        <begin position="280"/>
        <end position="302"/>
    </location>
</feature>
<dbReference type="SUPFAM" id="SSF56112">
    <property type="entry name" value="Protein kinase-like (PK-like)"/>
    <property type="match status" value="1"/>
</dbReference>
<dbReference type="Gene3D" id="1.10.510.10">
    <property type="entry name" value="Transferase(Phosphotransferase) domain 1"/>
    <property type="match status" value="1"/>
</dbReference>
<keyword evidence="2" id="KW-0723">Serine/threonine-protein kinase</keyword>
<protein>
    <submittedName>
        <fullName evidence="18">Cysteine-rich receptor-like protein kinase 25 isoform X2</fullName>
    </submittedName>
</protein>
<evidence type="ECO:0000256" key="4">
    <source>
        <dbReference type="ARBA" id="ARBA00022679"/>
    </source>
</evidence>
<organism evidence="18 19">
    <name type="scientific">Cinnamomum micranthum f. kanehirae</name>
    <dbReference type="NCBI Taxonomy" id="337451"/>
    <lineage>
        <taxon>Eukaryota</taxon>
        <taxon>Viridiplantae</taxon>
        <taxon>Streptophyta</taxon>
        <taxon>Embryophyta</taxon>
        <taxon>Tracheophyta</taxon>
        <taxon>Spermatophyta</taxon>
        <taxon>Magnoliopsida</taxon>
        <taxon>Magnoliidae</taxon>
        <taxon>Laurales</taxon>
        <taxon>Lauraceae</taxon>
        <taxon>Cinnamomum</taxon>
    </lineage>
</organism>
<dbReference type="GO" id="GO:0005886">
    <property type="term" value="C:plasma membrane"/>
    <property type="evidence" value="ECO:0007669"/>
    <property type="project" value="TreeGrafter"/>
</dbReference>
<keyword evidence="13" id="KW-0325">Glycoprotein</keyword>
<keyword evidence="6 15" id="KW-0732">Signal</keyword>
<keyword evidence="5 14" id="KW-0812">Transmembrane</keyword>
<reference evidence="18 19" key="1">
    <citation type="journal article" date="2019" name="Nat. Plants">
        <title>Stout camphor tree genome fills gaps in understanding of flowering plant genome evolution.</title>
        <authorList>
            <person name="Chaw S.M."/>
            <person name="Liu Y.C."/>
            <person name="Wu Y.W."/>
            <person name="Wang H.Y."/>
            <person name="Lin C.I."/>
            <person name="Wu C.S."/>
            <person name="Ke H.M."/>
            <person name="Chang L.Y."/>
            <person name="Hsu C.Y."/>
            <person name="Yang H.T."/>
            <person name="Sudianto E."/>
            <person name="Hsu M.H."/>
            <person name="Wu K.P."/>
            <person name="Wang L.N."/>
            <person name="Leebens-Mack J.H."/>
            <person name="Tsai I.J."/>
        </authorList>
    </citation>
    <scope>NUCLEOTIDE SEQUENCE [LARGE SCALE GENOMIC DNA]</scope>
    <source>
        <strain evidence="19">cv. Chaw 1501</strain>
        <tissue evidence="18">Young leaves</tissue>
    </source>
</reference>
<dbReference type="GO" id="GO:0005524">
    <property type="term" value="F:ATP binding"/>
    <property type="evidence" value="ECO:0007669"/>
    <property type="project" value="UniProtKB-KW"/>
</dbReference>
<dbReference type="AlphaFoldDB" id="A0A3S3QWL4"/>
<evidence type="ECO:0000256" key="15">
    <source>
        <dbReference type="SAM" id="SignalP"/>
    </source>
</evidence>
<evidence type="ECO:0000256" key="14">
    <source>
        <dbReference type="SAM" id="Phobius"/>
    </source>
</evidence>
<dbReference type="PANTHER" id="PTHR27002">
    <property type="entry name" value="RECEPTOR-LIKE SERINE/THREONINE-PROTEIN KINASE SD1-8"/>
    <property type="match status" value="1"/>
</dbReference>
<evidence type="ECO:0000256" key="11">
    <source>
        <dbReference type="ARBA" id="ARBA00022989"/>
    </source>
</evidence>
<proteinExistence type="predicted"/>
<dbReference type="InterPro" id="IPR011009">
    <property type="entry name" value="Kinase-like_dom_sf"/>
</dbReference>
<evidence type="ECO:0000256" key="10">
    <source>
        <dbReference type="ARBA" id="ARBA00022840"/>
    </source>
</evidence>
<dbReference type="SMART" id="SM00220">
    <property type="entry name" value="S_TKc"/>
    <property type="match status" value="1"/>
</dbReference>
<keyword evidence="18" id="KW-0675">Receptor</keyword>
<accession>A0A3S3QWL4</accession>
<dbReference type="GO" id="GO:0004674">
    <property type="term" value="F:protein serine/threonine kinase activity"/>
    <property type="evidence" value="ECO:0007669"/>
    <property type="project" value="UniProtKB-KW"/>
</dbReference>
<dbReference type="Gene3D" id="3.30.200.20">
    <property type="entry name" value="Phosphorylase Kinase, domain 1"/>
    <property type="match status" value="1"/>
</dbReference>
<keyword evidence="19" id="KW-1185">Reference proteome</keyword>
<keyword evidence="3" id="KW-0597">Phosphoprotein</keyword>
<gene>
    <name evidence="18" type="ORF">CKAN_01997800</name>
</gene>
<dbReference type="InterPro" id="IPR002902">
    <property type="entry name" value="GNK2"/>
</dbReference>
<dbReference type="CDD" id="cd23509">
    <property type="entry name" value="Gnk2-like"/>
    <property type="match status" value="2"/>
</dbReference>
<dbReference type="FunFam" id="3.30.200.20:FF:000142">
    <property type="entry name" value="Cysteine-rich receptor-like protein kinase 10"/>
    <property type="match status" value="1"/>
</dbReference>
<dbReference type="InterPro" id="IPR001245">
    <property type="entry name" value="Ser-Thr/Tyr_kinase_cat_dom"/>
</dbReference>
<dbReference type="Pfam" id="PF07714">
    <property type="entry name" value="PK_Tyr_Ser-Thr"/>
    <property type="match status" value="1"/>
</dbReference>
<evidence type="ECO:0000256" key="5">
    <source>
        <dbReference type="ARBA" id="ARBA00022692"/>
    </source>
</evidence>
<dbReference type="InterPro" id="IPR000719">
    <property type="entry name" value="Prot_kinase_dom"/>
</dbReference>
<keyword evidence="4" id="KW-0808">Transferase</keyword>
<evidence type="ECO:0000256" key="3">
    <source>
        <dbReference type="ARBA" id="ARBA00022553"/>
    </source>
</evidence>
<dbReference type="FunFam" id="1.10.510.10:FF:001019">
    <property type="entry name" value="G-type lectin S-receptor-like serine/threonine-protein kinase B120"/>
    <property type="match status" value="1"/>
</dbReference>
<evidence type="ECO:0000256" key="9">
    <source>
        <dbReference type="ARBA" id="ARBA00022777"/>
    </source>
</evidence>